<feature type="compositionally biased region" description="Acidic residues" evidence="1">
    <location>
        <begin position="336"/>
        <end position="349"/>
    </location>
</feature>
<dbReference type="GeneID" id="59343572"/>
<gene>
    <name evidence="3" type="ORF">MIND_00424100</name>
</gene>
<keyword evidence="3" id="KW-0418">Kinase</keyword>
<organism evidence="3 4">
    <name type="scientific">Mycena indigotica</name>
    <dbReference type="NCBI Taxonomy" id="2126181"/>
    <lineage>
        <taxon>Eukaryota</taxon>
        <taxon>Fungi</taxon>
        <taxon>Dikarya</taxon>
        <taxon>Basidiomycota</taxon>
        <taxon>Agaricomycotina</taxon>
        <taxon>Agaricomycetes</taxon>
        <taxon>Agaricomycetidae</taxon>
        <taxon>Agaricales</taxon>
        <taxon>Marasmiineae</taxon>
        <taxon>Mycenaceae</taxon>
        <taxon>Mycena</taxon>
    </lineage>
</organism>
<reference evidence="3" key="1">
    <citation type="submission" date="2020-05" db="EMBL/GenBank/DDBJ databases">
        <title>Mycena genomes resolve the evolution of fungal bioluminescence.</title>
        <authorList>
            <person name="Tsai I.J."/>
        </authorList>
    </citation>
    <scope>NUCLEOTIDE SEQUENCE</scope>
    <source>
        <strain evidence="3">171206Taipei</strain>
    </source>
</reference>
<dbReference type="RefSeq" id="XP_037221348.1">
    <property type="nucleotide sequence ID" value="XM_037361056.1"/>
</dbReference>
<name>A0A8H6W5A9_9AGAR</name>
<accession>A0A8H6W5A9</accession>
<sequence>MKSTPAPGSYDDYWAARRESEHWWIDHQPFLQSRGYQLRRRYHADWTPSWRLPGAALPMYDCEDSRHGLNRLVLDAIRIEDGSKVVLKRVDTRHVELPIIQYLNSPDRRHHADNRAAPLLDTIPIPDDDNTVLIVMPFLRLFNSPIFRHLREVIDALGQFLQGLVFMHYHSIAHRDVCRLNLMMDASKVVPGGNNFNIPRAEENDLSLHYSWKDRCSVEPVAYYLIDFGLSRYFPEGVEAAASFGRYGQDRTVPEFKWEVPHNPFKVDIYQLGNTFLNVLARFPENRGHLLPLLRSMTADDPNARPTALEALMELEALSVHIPGDELTIPMVYEADGDDSSCSEEEDLDHEITSEDDHELVELGE</sequence>
<evidence type="ECO:0000256" key="1">
    <source>
        <dbReference type="SAM" id="MobiDB-lite"/>
    </source>
</evidence>
<proteinExistence type="predicted"/>
<dbReference type="GO" id="GO:0004672">
    <property type="term" value="F:protein kinase activity"/>
    <property type="evidence" value="ECO:0007669"/>
    <property type="project" value="InterPro"/>
</dbReference>
<protein>
    <submittedName>
        <fullName evidence="3">Protein kinase domain-containing protein</fullName>
    </submittedName>
</protein>
<keyword evidence="4" id="KW-1185">Reference proteome</keyword>
<feature type="region of interest" description="Disordered" evidence="1">
    <location>
        <begin position="336"/>
        <end position="365"/>
    </location>
</feature>
<dbReference type="InterPro" id="IPR000719">
    <property type="entry name" value="Prot_kinase_dom"/>
</dbReference>
<feature type="domain" description="Protein kinase" evidence="2">
    <location>
        <begin position="1"/>
        <end position="365"/>
    </location>
</feature>
<comment type="caution">
    <text evidence="3">The sequence shown here is derived from an EMBL/GenBank/DDBJ whole genome shotgun (WGS) entry which is preliminary data.</text>
</comment>
<evidence type="ECO:0000313" key="4">
    <source>
        <dbReference type="Proteomes" id="UP000636479"/>
    </source>
</evidence>
<dbReference type="GO" id="GO:0005524">
    <property type="term" value="F:ATP binding"/>
    <property type="evidence" value="ECO:0007669"/>
    <property type="project" value="InterPro"/>
</dbReference>
<feature type="compositionally biased region" description="Acidic residues" evidence="1">
    <location>
        <begin position="356"/>
        <end position="365"/>
    </location>
</feature>
<dbReference type="EMBL" id="JACAZF010000004">
    <property type="protein sequence ID" value="KAF7306329.1"/>
    <property type="molecule type" value="Genomic_DNA"/>
</dbReference>
<dbReference type="SMART" id="SM00220">
    <property type="entry name" value="S_TKc"/>
    <property type="match status" value="1"/>
</dbReference>
<evidence type="ECO:0000313" key="3">
    <source>
        <dbReference type="EMBL" id="KAF7306329.1"/>
    </source>
</evidence>
<dbReference type="InterPro" id="IPR011009">
    <property type="entry name" value="Kinase-like_dom_sf"/>
</dbReference>
<dbReference type="Proteomes" id="UP000636479">
    <property type="component" value="Unassembled WGS sequence"/>
</dbReference>
<keyword evidence="3" id="KW-0808">Transferase</keyword>
<dbReference type="Gene3D" id="1.10.510.10">
    <property type="entry name" value="Transferase(Phosphotransferase) domain 1"/>
    <property type="match status" value="1"/>
</dbReference>
<dbReference type="PROSITE" id="PS50011">
    <property type="entry name" value="PROTEIN_KINASE_DOM"/>
    <property type="match status" value="1"/>
</dbReference>
<dbReference type="SUPFAM" id="SSF56112">
    <property type="entry name" value="Protein kinase-like (PK-like)"/>
    <property type="match status" value="1"/>
</dbReference>
<dbReference type="OrthoDB" id="5987198at2759"/>
<evidence type="ECO:0000259" key="2">
    <source>
        <dbReference type="PROSITE" id="PS50011"/>
    </source>
</evidence>
<dbReference type="AlphaFoldDB" id="A0A8H6W5A9"/>